<keyword evidence="4" id="KW-0904">Protein phosphatase</keyword>
<accession>A0A915LIX1</accession>
<dbReference type="EC" id="3.1.3.48" evidence="2"/>
<evidence type="ECO:0000259" key="6">
    <source>
        <dbReference type="PROSITE" id="PS50054"/>
    </source>
</evidence>
<keyword evidence="3" id="KW-0378">Hydrolase</keyword>
<evidence type="ECO:0000256" key="3">
    <source>
        <dbReference type="ARBA" id="ARBA00022801"/>
    </source>
</evidence>
<evidence type="ECO:0000256" key="2">
    <source>
        <dbReference type="ARBA" id="ARBA00013064"/>
    </source>
</evidence>
<dbReference type="InterPro" id="IPR050561">
    <property type="entry name" value="PTP"/>
</dbReference>
<comment type="similarity">
    <text evidence="1">Belongs to the protein-tyrosine phosphatase family. Non-receptor class CDC14 subfamily.</text>
</comment>
<dbReference type="InterPro" id="IPR020422">
    <property type="entry name" value="TYR_PHOSPHATASE_DUAL_dom"/>
</dbReference>
<evidence type="ECO:0000256" key="5">
    <source>
        <dbReference type="SAM" id="MobiDB-lite"/>
    </source>
</evidence>
<dbReference type="InterPro" id="IPR029260">
    <property type="entry name" value="DSPn"/>
</dbReference>
<dbReference type="InterPro" id="IPR016130">
    <property type="entry name" value="Tyr_Pase_AS"/>
</dbReference>
<dbReference type="InterPro" id="IPR044506">
    <property type="entry name" value="CDC14_C"/>
</dbReference>
<dbReference type="InterPro" id="IPR003595">
    <property type="entry name" value="Tyr_Pase_cat"/>
</dbReference>
<dbReference type="FunFam" id="3.90.190.10:FF:000006">
    <property type="entry name" value="Dual specificity protein phosphatase CDC14B"/>
    <property type="match status" value="1"/>
</dbReference>
<dbReference type="PROSITE" id="PS50056">
    <property type="entry name" value="TYR_PHOSPHATASE_2"/>
    <property type="match status" value="1"/>
</dbReference>
<proteinExistence type="inferred from homology"/>
<dbReference type="CDD" id="cd14499">
    <property type="entry name" value="CDC14_C"/>
    <property type="match status" value="1"/>
</dbReference>
<dbReference type="Proteomes" id="UP000887561">
    <property type="component" value="Unplaced"/>
</dbReference>
<evidence type="ECO:0000256" key="1">
    <source>
        <dbReference type="ARBA" id="ARBA00007315"/>
    </source>
</evidence>
<dbReference type="InterPro" id="IPR029021">
    <property type="entry name" value="Prot-tyrosine_phosphatase-like"/>
</dbReference>
<organism evidence="8 9">
    <name type="scientific">Meloidogyne javanica</name>
    <name type="common">Root-knot nematode worm</name>
    <dbReference type="NCBI Taxonomy" id="6303"/>
    <lineage>
        <taxon>Eukaryota</taxon>
        <taxon>Metazoa</taxon>
        <taxon>Ecdysozoa</taxon>
        <taxon>Nematoda</taxon>
        <taxon>Chromadorea</taxon>
        <taxon>Rhabditida</taxon>
        <taxon>Tylenchina</taxon>
        <taxon>Tylenchomorpha</taxon>
        <taxon>Tylenchoidea</taxon>
        <taxon>Meloidogynidae</taxon>
        <taxon>Meloidogyninae</taxon>
        <taxon>Meloidogyne</taxon>
        <taxon>Meloidogyne incognita group</taxon>
    </lineage>
</organism>
<dbReference type="WBParaSite" id="scaffold12488_cov251.g16331">
    <property type="protein sequence ID" value="scaffold12488_cov251.g16331"/>
    <property type="gene ID" value="scaffold12488_cov251.g16331"/>
</dbReference>
<dbReference type="SUPFAM" id="SSF52799">
    <property type="entry name" value="(Phosphotyrosine protein) phosphatases II"/>
    <property type="match status" value="2"/>
</dbReference>
<feature type="region of interest" description="Disordered" evidence="5">
    <location>
        <begin position="483"/>
        <end position="518"/>
    </location>
</feature>
<reference evidence="9" key="1">
    <citation type="submission" date="2022-11" db="UniProtKB">
        <authorList>
            <consortium name="WormBaseParasite"/>
        </authorList>
    </citation>
    <scope>IDENTIFICATION</scope>
</reference>
<sequence length="527" mass="60169">MDQANRVNAAYLIAAYLVIFKNCSAEQAYLRLQAAEPPRYNGFRDASVGFPLYLLHVQHVIQSVEKALKFRWLNFENFDPDEYEFYEKVENGDLNWIIPQKVLSFCGPHDKTYTTDNGYPYHSPEVYFDYFNKNGVTTIIRLNRKIYEASRFTKAGFDHHDLFFIDGTTPSDEIVLKFIEVVDNAKGAVAVHCKAGLGRTGTLIACWMMKNFRLTAPQCMGWLRICRPGSVIGPQQQFLIEKQSWCWQLGRENKKQISLEKDDNDATFSSKNKEEMIKNGKEFINNKQLWNERKTFEEEDDEKGKSQGDRLCEIKAARQHRQSSKQNFGRSNSRLRSSEESVGERDEIILTNRSPESFEIKKVSVSTNFENYTIGGVRSSNSAIPRRIHFSNSRFVKTYLPVGIEGTTATSSSTAASSFDRALTRQYAKINANTKQATTKILDDTSSKFRSPMDGPLSHQTNCKYELRPRSQLNIPSRFLNNLNNSQKQNSRRSVLTSKVETIRPTTTTNQNTSVPSTSVAAFVSRL</sequence>
<dbReference type="Pfam" id="PF22785">
    <property type="entry name" value="Tc-R-P"/>
    <property type="match status" value="1"/>
</dbReference>
<dbReference type="AlphaFoldDB" id="A0A915LIX1"/>
<dbReference type="PROSITE" id="PS50054">
    <property type="entry name" value="TYR_PHOSPHATASE_DUAL"/>
    <property type="match status" value="1"/>
</dbReference>
<feature type="domain" description="Tyrosine-protein phosphatase" evidence="6">
    <location>
        <begin position="92"/>
        <end position="251"/>
    </location>
</feature>
<evidence type="ECO:0000256" key="4">
    <source>
        <dbReference type="ARBA" id="ARBA00022912"/>
    </source>
</evidence>
<dbReference type="Pfam" id="PF14671">
    <property type="entry name" value="DSPn"/>
    <property type="match status" value="1"/>
</dbReference>
<dbReference type="GO" id="GO:0004725">
    <property type="term" value="F:protein tyrosine phosphatase activity"/>
    <property type="evidence" value="ECO:0007669"/>
    <property type="project" value="UniProtKB-EC"/>
</dbReference>
<dbReference type="SMART" id="SM00195">
    <property type="entry name" value="DSPc"/>
    <property type="match status" value="1"/>
</dbReference>
<feature type="compositionally biased region" description="Low complexity" evidence="5">
    <location>
        <begin position="505"/>
        <end position="518"/>
    </location>
</feature>
<evidence type="ECO:0000313" key="8">
    <source>
        <dbReference type="Proteomes" id="UP000887561"/>
    </source>
</evidence>
<evidence type="ECO:0000259" key="7">
    <source>
        <dbReference type="PROSITE" id="PS50056"/>
    </source>
</evidence>
<feature type="compositionally biased region" description="Low complexity" evidence="5">
    <location>
        <begin position="483"/>
        <end position="493"/>
    </location>
</feature>
<dbReference type="SMART" id="SM00404">
    <property type="entry name" value="PTPc_motif"/>
    <property type="match status" value="1"/>
</dbReference>
<keyword evidence="8" id="KW-1185">Reference proteome</keyword>
<dbReference type="InterPro" id="IPR000387">
    <property type="entry name" value="Tyr_Pase_dom"/>
</dbReference>
<dbReference type="PROSITE" id="PS00383">
    <property type="entry name" value="TYR_PHOSPHATASE_1"/>
    <property type="match status" value="1"/>
</dbReference>
<dbReference type="PANTHER" id="PTHR23339">
    <property type="entry name" value="TYROSINE SPECIFIC PROTEIN PHOSPHATASE AND DUAL SPECIFICITY PROTEIN PHOSPHATASE"/>
    <property type="match status" value="1"/>
</dbReference>
<dbReference type="Gene3D" id="3.90.190.10">
    <property type="entry name" value="Protein tyrosine phosphatase superfamily"/>
    <property type="match status" value="2"/>
</dbReference>
<name>A0A915LIX1_MELJA</name>
<feature type="domain" description="Tyrosine specific protein phosphatases" evidence="7">
    <location>
        <begin position="176"/>
        <end position="238"/>
    </location>
</feature>
<protein>
    <recommendedName>
        <fullName evidence="2">protein-tyrosine-phosphatase</fullName>
        <ecNumber evidence="2">3.1.3.48</ecNumber>
    </recommendedName>
</protein>
<feature type="region of interest" description="Disordered" evidence="5">
    <location>
        <begin position="317"/>
        <end position="344"/>
    </location>
</feature>
<evidence type="ECO:0000313" key="9">
    <source>
        <dbReference type="WBParaSite" id="scaffold12488_cov251.g16331"/>
    </source>
</evidence>